<feature type="domain" description="N-acetyltransferase" evidence="4">
    <location>
        <begin position="63"/>
        <end position="210"/>
    </location>
</feature>
<dbReference type="PROSITE" id="PS51186">
    <property type="entry name" value="GNAT"/>
    <property type="match status" value="1"/>
</dbReference>
<reference evidence="5" key="2">
    <citation type="submission" date="2020-02" db="EMBL/GenBank/DDBJ databases">
        <authorList>
            <person name="Studholme D.J."/>
        </authorList>
    </citation>
    <scope>NUCLEOTIDE SEQUENCE</scope>
    <source>
        <strain evidence="5">00238/432</strain>
    </source>
</reference>
<dbReference type="SUPFAM" id="SSF55729">
    <property type="entry name" value="Acyl-CoA N-acyltransferases (Nat)"/>
    <property type="match status" value="1"/>
</dbReference>
<comment type="similarity">
    <text evidence="3">Belongs to the acetyltransferase family. RimJ subfamily.</text>
</comment>
<evidence type="ECO:0000313" key="5">
    <source>
        <dbReference type="EMBL" id="KAF4326043.1"/>
    </source>
</evidence>
<keyword evidence="1" id="KW-0808">Transferase</keyword>
<evidence type="ECO:0000313" key="6">
    <source>
        <dbReference type="Proteomes" id="UP000702964"/>
    </source>
</evidence>
<sequence>MGAVKAADEKLMTNFTVVQHAILLQPETRMNIQMNNRGERIYLRFLNMEDAASLLDVQLRNRAVFEEISASERSETFYTLEGQVTLLEGWNKAREEGKRYSFGIFLNTTNELIGEISLFELELDSTQKWIVGYVLDQAHNGKGYMSEALGLALNFAMNDAGIKRVEAGALPDNAGSIRVLRKAGFQEMDRQNIKIRGIWKEHLMFAVDLR</sequence>
<dbReference type="GO" id="GO:0005737">
    <property type="term" value="C:cytoplasm"/>
    <property type="evidence" value="ECO:0007669"/>
    <property type="project" value="TreeGrafter"/>
</dbReference>
<dbReference type="EMBL" id="AOFI03000001">
    <property type="protein sequence ID" value="KAF4326043.1"/>
    <property type="molecule type" value="Genomic_DNA"/>
</dbReference>
<comment type="caution">
    <text evidence="5">The sequence shown here is derived from an EMBL/GenBank/DDBJ whole genome shotgun (WGS) entry which is preliminary data.</text>
</comment>
<dbReference type="InterPro" id="IPR051531">
    <property type="entry name" value="N-acetyltransferase"/>
</dbReference>
<dbReference type="PANTHER" id="PTHR43792">
    <property type="entry name" value="GNAT FAMILY, PUTATIVE (AFU_ORTHOLOGUE AFUA_3G00765)-RELATED-RELATED"/>
    <property type="match status" value="1"/>
</dbReference>
<dbReference type="AlphaFoldDB" id="A0A8J4SWR2"/>
<protein>
    <recommendedName>
        <fullName evidence="4">N-acetyltransferase domain-containing protein</fullName>
    </recommendedName>
</protein>
<evidence type="ECO:0000259" key="4">
    <source>
        <dbReference type="PROSITE" id="PS51186"/>
    </source>
</evidence>
<name>A0A8J4SWR2_9STRA</name>
<evidence type="ECO:0000256" key="3">
    <source>
        <dbReference type="ARBA" id="ARBA00038502"/>
    </source>
</evidence>
<evidence type="ECO:0000256" key="2">
    <source>
        <dbReference type="ARBA" id="ARBA00023315"/>
    </source>
</evidence>
<reference evidence="5" key="1">
    <citation type="journal article" date="2015" name="Genom Data">
        <title>Draft genome sequences of Phytophthora kernoviae and Phytophthora ramorum lineage EU2 from Scotland.</title>
        <authorList>
            <person name="Sambles C."/>
            <person name="Schlenzig A."/>
            <person name="O'Neill P."/>
            <person name="Grant M."/>
            <person name="Studholme D.J."/>
        </authorList>
    </citation>
    <scope>NUCLEOTIDE SEQUENCE</scope>
    <source>
        <strain evidence="5">00238/432</strain>
    </source>
</reference>
<dbReference type="InterPro" id="IPR016181">
    <property type="entry name" value="Acyl_CoA_acyltransferase"/>
</dbReference>
<dbReference type="Gene3D" id="3.40.630.30">
    <property type="match status" value="1"/>
</dbReference>
<dbReference type="PANTHER" id="PTHR43792:SF8">
    <property type="entry name" value="[RIBOSOMAL PROTEIN US5]-ALANINE N-ACETYLTRANSFERASE"/>
    <property type="match status" value="1"/>
</dbReference>
<dbReference type="Proteomes" id="UP000702964">
    <property type="component" value="Unassembled WGS sequence"/>
</dbReference>
<dbReference type="GO" id="GO:0008999">
    <property type="term" value="F:protein-N-terminal-alanine acetyltransferase activity"/>
    <property type="evidence" value="ECO:0007669"/>
    <property type="project" value="TreeGrafter"/>
</dbReference>
<organism evidence="5 6">
    <name type="scientific">Phytophthora kernoviae 00238/432</name>
    <dbReference type="NCBI Taxonomy" id="1284355"/>
    <lineage>
        <taxon>Eukaryota</taxon>
        <taxon>Sar</taxon>
        <taxon>Stramenopiles</taxon>
        <taxon>Oomycota</taxon>
        <taxon>Peronosporomycetes</taxon>
        <taxon>Peronosporales</taxon>
        <taxon>Peronosporaceae</taxon>
        <taxon>Phytophthora</taxon>
    </lineage>
</organism>
<dbReference type="Pfam" id="PF13302">
    <property type="entry name" value="Acetyltransf_3"/>
    <property type="match status" value="1"/>
</dbReference>
<accession>A0A8J4SWR2</accession>
<evidence type="ECO:0000256" key="1">
    <source>
        <dbReference type="ARBA" id="ARBA00022679"/>
    </source>
</evidence>
<dbReference type="InterPro" id="IPR000182">
    <property type="entry name" value="GNAT_dom"/>
</dbReference>
<keyword evidence="2" id="KW-0012">Acyltransferase</keyword>
<proteinExistence type="inferred from homology"/>
<gene>
    <name evidence="5" type="ORF">G195_000344</name>
</gene>